<proteinExistence type="predicted"/>
<dbReference type="EMBL" id="CM023478">
    <property type="protein sequence ID" value="KAH7932635.1"/>
    <property type="molecule type" value="Genomic_DNA"/>
</dbReference>
<dbReference type="Proteomes" id="UP000821865">
    <property type="component" value="Chromosome 9"/>
</dbReference>
<sequence length="257" mass="28364">MPPTGPFPELKNTKIASKPVPVFCCEMCGDCFSSVEHLNRHRLSTHAEKPQGKHQCALCPYSSNSRYDVDAHERTHNGVKPFVCHLCQKGFVQRSQLHVHLKSHAGERPHECLECGKRFVLFSHLNYHRNNVHGKAEKSHVCPQCGRGFVRRAVLGRHMLSHETEKPHVCSVCGRTFSRLDNAKTHLRRKHPESDGDIYTTPTANLSEDAESYGTNLNEGGPSELYESATSGMRGGAAVDSGLEAAGTSGLSTLSRP</sequence>
<protein>
    <submittedName>
        <fullName evidence="1">Uncharacterized protein</fullName>
    </submittedName>
</protein>
<gene>
    <name evidence="1" type="ORF">HPB49_000330</name>
</gene>
<evidence type="ECO:0000313" key="1">
    <source>
        <dbReference type="EMBL" id="KAH7932635.1"/>
    </source>
</evidence>
<keyword evidence="2" id="KW-1185">Reference proteome</keyword>
<evidence type="ECO:0000313" key="2">
    <source>
        <dbReference type="Proteomes" id="UP000821865"/>
    </source>
</evidence>
<reference evidence="1" key="1">
    <citation type="submission" date="2020-05" db="EMBL/GenBank/DDBJ databases">
        <title>Large-scale comparative analyses of tick genomes elucidate their genetic diversity and vector capacities.</title>
        <authorList>
            <person name="Jia N."/>
            <person name="Wang J."/>
            <person name="Shi W."/>
            <person name="Du L."/>
            <person name="Sun Y."/>
            <person name="Zhan W."/>
            <person name="Jiang J."/>
            <person name="Wang Q."/>
            <person name="Zhang B."/>
            <person name="Ji P."/>
            <person name="Sakyi L.B."/>
            <person name="Cui X."/>
            <person name="Yuan T."/>
            <person name="Jiang B."/>
            <person name="Yang W."/>
            <person name="Lam T.T.-Y."/>
            <person name="Chang Q."/>
            <person name="Ding S."/>
            <person name="Wang X."/>
            <person name="Zhu J."/>
            <person name="Ruan X."/>
            <person name="Zhao L."/>
            <person name="Wei J."/>
            <person name="Que T."/>
            <person name="Du C."/>
            <person name="Cheng J."/>
            <person name="Dai P."/>
            <person name="Han X."/>
            <person name="Huang E."/>
            <person name="Gao Y."/>
            <person name="Liu J."/>
            <person name="Shao H."/>
            <person name="Ye R."/>
            <person name="Li L."/>
            <person name="Wei W."/>
            <person name="Wang X."/>
            <person name="Wang C."/>
            <person name="Yang T."/>
            <person name="Huo Q."/>
            <person name="Li W."/>
            <person name="Guo W."/>
            <person name="Chen H."/>
            <person name="Zhou L."/>
            <person name="Ni X."/>
            <person name="Tian J."/>
            <person name="Zhou Y."/>
            <person name="Sheng Y."/>
            <person name="Liu T."/>
            <person name="Pan Y."/>
            <person name="Xia L."/>
            <person name="Li J."/>
            <person name="Zhao F."/>
            <person name="Cao W."/>
        </authorList>
    </citation>
    <scope>NUCLEOTIDE SEQUENCE</scope>
    <source>
        <strain evidence="1">Dsil-2018</strain>
    </source>
</reference>
<name>A0ACB8C062_DERSI</name>
<accession>A0ACB8C062</accession>
<organism evidence="1 2">
    <name type="scientific">Dermacentor silvarum</name>
    <name type="common">Tick</name>
    <dbReference type="NCBI Taxonomy" id="543639"/>
    <lineage>
        <taxon>Eukaryota</taxon>
        <taxon>Metazoa</taxon>
        <taxon>Ecdysozoa</taxon>
        <taxon>Arthropoda</taxon>
        <taxon>Chelicerata</taxon>
        <taxon>Arachnida</taxon>
        <taxon>Acari</taxon>
        <taxon>Parasitiformes</taxon>
        <taxon>Ixodida</taxon>
        <taxon>Ixodoidea</taxon>
        <taxon>Ixodidae</taxon>
        <taxon>Rhipicephalinae</taxon>
        <taxon>Dermacentor</taxon>
    </lineage>
</organism>
<comment type="caution">
    <text evidence="1">The sequence shown here is derived from an EMBL/GenBank/DDBJ whole genome shotgun (WGS) entry which is preliminary data.</text>
</comment>